<protein>
    <submittedName>
        <fullName evidence="1">Uncharacterized protein</fullName>
    </submittedName>
</protein>
<reference evidence="1 2" key="1">
    <citation type="submission" date="2013-11" db="EMBL/GenBank/DDBJ databases">
        <title>The Genome Sequence of Phytophthora parasitica P10297.</title>
        <authorList>
            <consortium name="The Broad Institute Genomics Platform"/>
            <person name="Russ C."/>
            <person name="Tyler B."/>
            <person name="Panabieres F."/>
            <person name="Shan W."/>
            <person name="Tripathy S."/>
            <person name="Grunwald N."/>
            <person name="Machado M."/>
            <person name="Johnson C.S."/>
            <person name="Walker B."/>
            <person name="Young S.K."/>
            <person name="Zeng Q."/>
            <person name="Gargeya S."/>
            <person name="Fitzgerald M."/>
            <person name="Haas B."/>
            <person name="Abouelleil A."/>
            <person name="Allen A.W."/>
            <person name="Alvarado L."/>
            <person name="Arachchi H.M."/>
            <person name="Berlin A.M."/>
            <person name="Chapman S.B."/>
            <person name="Gainer-Dewar J."/>
            <person name="Goldberg J."/>
            <person name="Griggs A."/>
            <person name="Gujja S."/>
            <person name="Hansen M."/>
            <person name="Howarth C."/>
            <person name="Imamovic A."/>
            <person name="Ireland A."/>
            <person name="Larimer J."/>
            <person name="McCowan C."/>
            <person name="Murphy C."/>
            <person name="Pearson M."/>
            <person name="Poon T.W."/>
            <person name="Priest M."/>
            <person name="Roberts A."/>
            <person name="Saif S."/>
            <person name="Shea T."/>
            <person name="Sisk P."/>
            <person name="Sykes S."/>
            <person name="Wortman J."/>
            <person name="Nusbaum C."/>
            <person name="Birren B."/>
        </authorList>
    </citation>
    <scope>NUCLEOTIDE SEQUENCE [LARGE SCALE GENOMIC DNA]</scope>
    <source>
        <strain evidence="1 2">P10297</strain>
    </source>
</reference>
<accession>W3A707</accession>
<dbReference type="Proteomes" id="UP000018948">
    <property type="component" value="Unassembled WGS sequence"/>
</dbReference>
<dbReference type="AlphaFoldDB" id="W3A707"/>
<evidence type="ECO:0000313" key="1">
    <source>
        <dbReference type="EMBL" id="ETP55010.1"/>
    </source>
</evidence>
<organism evidence="1 2">
    <name type="scientific">Phytophthora nicotianae P10297</name>
    <dbReference type="NCBI Taxonomy" id="1317064"/>
    <lineage>
        <taxon>Eukaryota</taxon>
        <taxon>Sar</taxon>
        <taxon>Stramenopiles</taxon>
        <taxon>Oomycota</taxon>
        <taxon>Peronosporomycetes</taxon>
        <taxon>Peronosporales</taxon>
        <taxon>Peronosporaceae</taxon>
        <taxon>Phytophthora</taxon>
    </lineage>
</organism>
<name>W3A707_PHYNI</name>
<dbReference type="EMBL" id="ANIY01000078">
    <property type="protein sequence ID" value="ETP55010.1"/>
    <property type="molecule type" value="Genomic_DNA"/>
</dbReference>
<comment type="caution">
    <text evidence="1">The sequence shown here is derived from an EMBL/GenBank/DDBJ whole genome shotgun (WGS) entry which is preliminary data.</text>
</comment>
<evidence type="ECO:0000313" key="2">
    <source>
        <dbReference type="Proteomes" id="UP000018948"/>
    </source>
</evidence>
<gene>
    <name evidence="1" type="ORF">F442_00402</name>
</gene>
<sequence>MSSITQSDALELVVLLAIYGEEDTWVVMASVGAFDTPDRPLTPLIRFNI</sequence>
<proteinExistence type="predicted"/>